<dbReference type="Proteomes" id="UP000028643">
    <property type="component" value="Unassembled WGS sequence"/>
</dbReference>
<organism evidence="2 3">
    <name type="scientific">Pseudomonas syringae</name>
    <dbReference type="NCBI Taxonomy" id="317"/>
    <lineage>
        <taxon>Bacteria</taxon>
        <taxon>Pseudomonadati</taxon>
        <taxon>Pseudomonadota</taxon>
        <taxon>Gammaproteobacteria</taxon>
        <taxon>Pseudomonadales</taxon>
        <taxon>Pseudomonadaceae</taxon>
        <taxon>Pseudomonas</taxon>
    </lineage>
</organism>
<reference evidence="2 3" key="1">
    <citation type="submission" date="2014-07" db="EMBL/GenBank/DDBJ databases">
        <title>Draft Genome Sequences of Environmental Pseudomonas syringae strains.</title>
        <authorList>
            <person name="Baltrus D.A."/>
            <person name="Berge O."/>
            <person name="Morris C."/>
        </authorList>
    </citation>
    <scope>NUCLEOTIDE SEQUENCE [LARGE SCALE GENOMIC DNA]</scope>
    <source>
        <strain evidence="2 3">CEB003</strain>
    </source>
</reference>
<accession>A0A085V811</accession>
<protein>
    <submittedName>
        <fullName evidence="2">Uncharacterized protein</fullName>
    </submittedName>
</protein>
<dbReference type="PATRIC" id="fig|317.174.peg.2547"/>
<dbReference type="EMBL" id="JPQT01000103">
    <property type="protein sequence ID" value="KFE51574.1"/>
    <property type="molecule type" value="Genomic_DNA"/>
</dbReference>
<evidence type="ECO:0000256" key="1">
    <source>
        <dbReference type="SAM" id="Coils"/>
    </source>
</evidence>
<evidence type="ECO:0000313" key="3">
    <source>
        <dbReference type="Proteomes" id="UP000028643"/>
    </source>
</evidence>
<gene>
    <name evidence="2" type="ORF">IV02_12390</name>
</gene>
<dbReference type="Pfam" id="PF20192">
    <property type="entry name" value="DUF6555"/>
    <property type="match status" value="1"/>
</dbReference>
<dbReference type="AlphaFoldDB" id="A0A085V811"/>
<proteinExistence type="predicted"/>
<keyword evidence="1" id="KW-0175">Coiled coil</keyword>
<sequence length="76" mass="9056">MANGRHFEIRYVFRGERRVFIQPDSTMSDSDAWFYACLHARIGVQHNLSNLRTELEALQQHAERSQLRLVKWEELP</sequence>
<comment type="caution">
    <text evidence="2">The sequence shown here is derived from an EMBL/GenBank/DDBJ whole genome shotgun (WGS) entry which is preliminary data.</text>
</comment>
<feature type="coiled-coil region" evidence="1">
    <location>
        <begin position="48"/>
        <end position="75"/>
    </location>
</feature>
<name>A0A085V811_PSESX</name>
<evidence type="ECO:0000313" key="2">
    <source>
        <dbReference type="EMBL" id="KFE51574.1"/>
    </source>
</evidence>
<dbReference type="InterPro" id="IPR046685">
    <property type="entry name" value="DUF6555"/>
</dbReference>